<evidence type="ECO:0000256" key="2">
    <source>
        <dbReference type="ARBA" id="ARBA00022801"/>
    </source>
</evidence>
<dbReference type="Gene3D" id="1.10.150.20">
    <property type="entry name" value="5' to 3' exonuclease, C-terminal subdomain"/>
    <property type="match status" value="1"/>
</dbReference>
<dbReference type="EMBL" id="MN991199">
    <property type="protein sequence ID" value="QIQ09895.1"/>
    <property type="molecule type" value="Genomic_DNA"/>
</dbReference>
<evidence type="ECO:0000313" key="7">
    <source>
        <dbReference type="EMBL" id="QIQ09895.1"/>
    </source>
</evidence>
<dbReference type="InterPro" id="IPR036279">
    <property type="entry name" value="5-3_exonuclease_C_sf"/>
</dbReference>
<keyword evidence="3" id="KW-0238">DNA-binding</keyword>
<feature type="domain" description="5'-3' exonuclease" evidence="6">
    <location>
        <begin position="3"/>
        <end position="266"/>
    </location>
</feature>
<keyword evidence="1" id="KW-0540">Nuclease</keyword>
<dbReference type="Pfam" id="PF02739">
    <property type="entry name" value="5_3_exonuc_N"/>
    <property type="match status" value="1"/>
</dbReference>
<dbReference type="SMART" id="SM00475">
    <property type="entry name" value="53EXOc"/>
    <property type="match status" value="1"/>
</dbReference>
<dbReference type="GO" id="GO:0003677">
    <property type="term" value="F:DNA binding"/>
    <property type="evidence" value="ECO:0007669"/>
    <property type="project" value="UniProtKB-KW"/>
</dbReference>
<evidence type="ECO:0000256" key="1">
    <source>
        <dbReference type="ARBA" id="ARBA00022722"/>
    </source>
</evidence>
<accession>A0A6G9HHE3</accession>
<organism evidence="7">
    <name type="scientific">uncultured Mycoplasmataceae bacterium</name>
    <dbReference type="NCBI Taxonomy" id="300027"/>
    <lineage>
        <taxon>Bacteria</taxon>
        <taxon>Bacillati</taxon>
        <taxon>Mycoplasmatota</taxon>
        <taxon>Mollicutes</taxon>
        <taxon>Mycoplasmataceae</taxon>
        <taxon>environmental samples</taxon>
    </lineage>
</organism>
<dbReference type="InterPro" id="IPR008918">
    <property type="entry name" value="HhH2"/>
</dbReference>
<dbReference type="GO" id="GO:0033567">
    <property type="term" value="P:DNA replication, Okazaki fragment processing"/>
    <property type="evidence" value="ECO:0007669"/>
    <property type="project" value="InterPro"/>
</dbReference>
<dbReference type="InterPro" id="IPR029060">
    <property type="entry name" value="PIN-like_dom_sf"/>
</dbReference>
<dbReference type="FunFam" id="1.10.150.20:FF:000003">
    <property type="entry name" value="DNA polymerase I"/>
    <property type="match status" value="1"/>
</dbReference>
<sequence length="290" mass="32980">MSKKAIVIDGNSLIYRVFYATYQQLDYYKKNNLPPANAIRLVASIVLKLLNENQYDYALFALDSHKKTFRTEQFEDYKAGRKPMPEELLSQLEDIKNIVSAIGLNIEAIPGIEADDIIGSYCKIMNDSDVDVTIFTSDRDMLQLVSPKTSVSFFVKGISVRDLYTEQNFCEKFMGLKPCQIPDFKGISGDSSDNLTGVKGIGPKTAVSLLQKYGSLDDIYNHINELNETQAKKFNECKDHAKLCKSLATIRLDVLNNRSINEFLTKNFNVDEFEKIITYYKLDSLRNLLK</sequence>
<dbReference type="SMART" id="SM00279">
    <property type="entry name" value="HhH2"/>
    <property type="match status" value="1"/>
</dbReference>
<evidence type="ECO:0000256" key="4">
    <source>
        <dbReference type="ARBA" id="ARBA00049957"/>
    </source>
</evidence>
<dbReference type="SUPFAM" id="SSF88723">
    <property type="entry name" value="PIN domain-like"/>
    <property type="match status" value="1"/>
</dbReference>
<proteinExistence type="predicted"/>
<comment type="function">
    <text evidence="4">5'-3' exonuclease acting preferentially on double-stranded DNA.</text>
</comment>
<reference evidence="7" key="1">
    <citation type="journal article" date="2020" name="J. ISSAAS">
        <title>Lactobacilli and other gastrointestinal microbiota of Peromyscus leucopus, reservoir host for agents of Lyme disease and other zoonoses in North America.</title>
        <authorList>
            <person name="Milovic A."/>
            <person name="Bassam K."/>
            <person name="Shao H."/>
            <person name="Chatzistamou I."/>
            <person name="Tufts D.M."/>
            <person name="Diuk-Wasser M."/>
            <person name="Barbour A.G."/>
        </authorList>
    </citation>
    <scope>NUCLEOTIDE SEQUENCE</scope>
    <source>
        <strain evidence="7">LL85</strain>
    </source>
</reference>
<dbReference type="InterPro" id="IPR020045">
    <property type="entry name" value="DNA_polI_H3TH"/>
</dbReference>
<evidence type="ECO:0000259" key="6">
    <source>
        <dbReference type="SMART" id="SM00475"/>
    </source>
</evidence>
<dbReference type="NCBIfam" id="NF011547">
    <property type="entry name" value="PRK14976.1-4"/>
    <property type="match status" value="1"/>
</dbReference>
<dbReference type="CDD" id="cd09859">
    <property type="entry name" value="PIN_53EXO"/>
    <property type="match status" value="1"/>
</dbReference>
<dbReference type="PANTHER" id="PTHR42646">
    <property type="entry name" value="FLAP ENDONUCLEASE XNI"/>
    <property type="match status" value="1"/>
</dbReference>
<evidence type="ECO:0000256" key="5">
    <source>
        <dbReference type="ARBA" id="ARBA00050026"/>
    </source>
</evidence>
<dbReference type="Pfam" id="PF01367">
    <property type="entry name" value="5_3_exonuc"/>
    <property type="match status" value="1"/>
</dbReference>
<dbReference type="GO" id="GO:0008409">
    <property type="term" value="F:5'-3' exonuclease activity"/>
    <property type="evidence" value="ECO:0007669"/>
    <property type="project" value="InterPro"/>
</dbReference>
<dbReference type="Gene3D" id="3.40.50.1010">
    <property type="entry name" value="5'-nuclease"/>
    <property type="match status" value="1"/>
</dbReference>
<name>A0A6G9HHE3_9MOLU</name>
<keyword evidence="7" id="KW-0269">Exonuclease</keyword>
<dbReference type="SUPFAM" id="SSF47807">
    <property type="entry name" value="5' to 3' exonuclease, C-terminal subdomain"/>
    <property type="match status" value="1"/>
</dbReference>
<dbReference type="InterPro" id="IPR038969">
    <property type="entry name" value="FEN"/>
</dbReference>
<keyword evidence="2 7" id="KW-0378">Hydrolase</keyword>
<dbReference type="GO" id="GO:0017108">
    <property type="term" value="F:5'-flap endonuclease activity"/>
    <property type="evidence" value="ECO:0007669"/>
    <property type="project" value="InterPro"/>
</dbReference>
<protein>
    <recommendedName>
        <fullName evidence="5">5'-3' exonuclease</fullName>
    </recommendedName>
</protein>
<dbReference type="PANTHER" id="PTHR42646:SF2">
    <property type="entry name" value="5'-3' EXONUCLEASE FAMILY PROTEIN"/>
    <property type="match status" value="1"/>
</dbReference>
<dbReference type="InterPro" id="IPR002421">
    <property type="entry name" value="5-3_exonuclease"/>
</dbReference>
<dbReference type="CDD" id="cd09898">
    <property type="entry name" value="H3TH_53EXO"/>
    <property type="match status" value="1"/>
</dbReference>
<dbReference type="InterPro" id="IPR020046">
    <property type="entry name" value="5-3_exonucl_a-hlix_arch_N"/>
</dbReference>
<gene>
    <name evidence="7" type="primary">polA</name>
    <name evidence="7" type="ORF">PlMoll_0580</name>
</gene>
<dbReference type="AlphaFoldDB" id="A0A6G9HHE3"/>
<evidence type="ECO:0000256" key="3">
    <source>
        <dbReference type="ARBA" id="ARBA00023125"/>
    </source>
</evidence>